<gene>
    <name evidence="1" type="ORF">SAY87_032337</name>
</gene>
<reference evidence="1 2" key="1">
    <citation type="journal article" date="2023" name="Hortic Res">
        <title>Pangenome of water caltrop reveals structural variations and asymmetric subgenome divergence after allopolyploidization.</title>
        <authorList>
            <person name="Zhang X."/>
            <person name="Chen Y."/>
            <person name="Wang L."/>
            <person name="Yuan Y."/>
            <person name="Fang M."/>
            <person name="Shi L."/>
            <person name="Lu R."/>
            <person name="Comes H.P."/>
            <person name="Ma Y."/>
            <person name="Chen Y."/>
            <person name="Huang G."/>
            <person name="Zhou Y."/>
            <person name="Zheng Z."/>
            <person name="Qiu Y."/>
        </authorList>
    </citation>
    <scope>NUCLEOTIDE SEQUENCE [LARGE SCALE GENOMIC DNA]</scope>
    <source>
        <tissue evidence="1">Roots</tissue>
    </source>
</reference>
<dbReference type="Proteomes" id="UP001345219">
    <property type="component" value="Unassembled WGS sequence"/>
</dbReference>
<dbReference type="AlphaFoldDB" id="A0AAN7G983"/>
<proteinExistence type="predicted"/>
<keyword evidence="2" id="KW-1185">Reference proteome</keyword>
<dbReference type="EMBL" id="JAXIOK010000243">
    <property type="protein sequence ID" value="KAK4740456.1"/>
    <property type="molecule type" value="Genomic_DNA"/>
</dbReference>
<accession>A0AAN7G983</accession>
<organism evidence="1 2">
    <name type="scientific">Trapa incisa</name>
    <dbReference type="NCBI Taxonomy" id="236973"/>
    <lineage>
        <taxon>Eukaryota</taxon>
        <taxon>Viridiplantae</taxon>
        <taxon>Streptophyta</taxon>
        <taxon>Embryophyta</taxon>
        <taxon>Tracheophyta</taxon>
        <taxon>Spermatophyta</taxon>
        <taxon>Magnoliopsida</taxon>
        <taxon>eudicotyledons</taxon>
        <taxon>Gunneridae</taxon>
        <taxon>Pentapetalae</taxon>
        <taxon>rosids</taxon>
        <taxon>malvids</taxon>
        <taxon>Myrtales</taxon>
        <taxon>Lythraceae</taxon>
        <taxon>Trapa</taxon>
    </lineage>
</organism>
<name>A0AAN7G983_9MYRT</name>
<sequence length="57" mass="6228">MRIPSTLSSFTVGTFSLASGSSVHQLIPRRHSGNADISHEEYMEAIAKQQKPPKSES</sequence>
<evidence type="ECO:0000313" key="2">
    <source>
        <dbReference type="Proteomes" id="UP001345219"/>
    </source>
</evidence>
<evidence type="ECO:0000313" key="1">
    <source>
        <dbReference type="EMBL" id="KAK4740456.1"/>
    </source>
</evidence>
<comment type="caution">
    <text evidence="1">The sequence shown here is derived from an EMBL/GenBank/DDBJ whole genome shotgun (WGS) entry which is preliminary data.</text>
</comment>
<protein>
    <submittedName>
        <fullName evidence="1">Uncharacterized protein</fullName>
    </submittedName>
</protein>